<evidence type="ECO:0000256" key="1">
    <source>
        <dbReference type="ARBA" id="ARBA00022729"/>
    </source>
</evidence>
<dbReference type="Gene3D" id="2.60.40.10">
    <property type="entry name" value="Immunoglobulins"/>
    <property type="match status" value="25"/>
</dbReference>
<dbReference type="NCBIfam" id="NF033766">
    <property type="entry name" value="choice_anch_G"/>
    <property type="match status" value="1"/>
</dbReference>
<dbReference type="CDD" id="cd00102">
    <property type="entry name" value="IPT"/>
    <property type="match status" value="12"/>
</dbReference>
<evidence type="ECO:0000313" key="6">
    <source>
        <dbReference type="Proteomes" id="UP000316252"/>
    </source>
</evidence>
<dbReference type="Pfam" id="PF01833">
    <property type="entry name" value="TIG"/>
    <property type="match status" value="25"/>
</dbReference>
<feature type="domain" description="IPT/TIG" evidence="4">
    <location>
        <begin position="1203"/>
        <end position="1284"/>
    </location>
</feature>
<feature type="domain" description="IPT/TIG" evidence="4">
    <location>
        <begin position="949"/>
        <end position="1031"/>
    </location>
</feature>
<feature type="domain" description="IPT/TIG" evidence="4">
    <location>
        <begin position="1977"/>
        <end position="2059"/>
    </location>
</feature>
<keyword evidence="3" id="KW-0472">Membrane</keyword>
<feature type="domain" description="IPT/TIG" evidence="4">
    <location>
        <begin position="2062"/>
        <end position="2143"/>
    </location>
</feature>
<feature type="domain" description="IPT/TIG" evidence="4">
    <location>
        <begin position="2148"/>
        <end position="2230"/>
    </location>
</feature>
<feature type="domain" description="IPT/TIG" evidence="4">
    <location>
        <begin position="1546"/>
        <end position="1628"/>
    </location>
</feature>
<feature type="domain" description="IPT/TIG" evidence="4">
    <location>
        <begin position="863"/>
        <end position="945"/>
    </location>
</feature>
<dbReference type="CDD" id="cd00603">
    <property type="entry name" value="IPT_PCSR"/>
    <property type="match status" value="1"/>
</dbReference>
<dbReference type="GO" id="GO:0005975">
    <property type="term" value="P:carbohydrate metabolic process"/>
    <property type="evidence" value="ECO:0007669"/>
    <property type="project" value="UniProtKB-ARBA"/>
</dbReference>
<keyword evidence="6" id="KW-1185">Reference proteome</keyword>
<feature type="domain" description="IPT/TIG" evidence="4">
    <location>
        <begin position="1632"/>
        <end position="1715"/>
    </location>
</feature>
<feature type="domain" description="IPT/TIG" evidence="4">
    <location>
        <begin position="2233"/>
        <end position="2315"/>
    </location>
</feature>
<dbReference type="InterPro" id="IPR052387">
    <property type="entry name" value="Fibrocystin"/>
</dbReference>
<feature type="domain" description="IPT/TIG" evidence="4">
    <location>
        <begin position="1718"/>
        <end position="1800"/>
    </location>
</feature>
<dbReference type="InterPro" id="IPR013783">
    <property type="entry name" value="Ig-like_fold"/>
</dbReference>
<evidence type="ECO:0000259" key="4">
    <source>
        <dbReference type="SMART" id="SM00429"/>
    </source>
</evidence>
<organism evidence="5 6">
    <name type="scientific">Schumannella soli</name>
    <dbReference type="NCBI Taxonomy" id="2590779"/>
    <lineage>
        <taxon>Bacteria</taxon>
        <taxon>Bacillati</taxon>
        <taxon>Actinomycetota</taxon>
        <taxon>Actinomycetes</taxon>
        <taxon>Micrococcales</taxon>
        <taxon>Microbacteriaceae</taxon>
        <taxon>Schumannella</taxon>
    </lineage>
</organism>
<keyword evidence="1" id="KW-0732">Signal</keyword>
<sequence length="2716" mass="260023">MCDMGEMTMAPTRAEKFSTWGSRGLALVAAVMTGVFLVGIAPSDASPGDRSSASGTFLSGSLVSAIDGALNTSATQNLGTTATQIDRHNLNASVLNGFTISLPGNLGIPVHLTNAGALSSYARSDPDASSVGASGLVGNDGVIGVGTVPPSQVPGNLTFDLHDILGAQLTGELADAHLDLGALSASASSSQGGTPVGKYEIAGGKLRLTSNTLKSLNSIVTPRVSALQTTVQGQLTTGAGTLLTNTQNSLKGLLNVLPGLISTPAATNNSSITVDLTSVTLPQTLTTSDGSVSINLTTGEITADLSKINGGLNNLDPNTEILSAQALQAISGSVLTLVGSAVDQLQANLITAIRSAAVNLNVQIAVAGTPAITVNVAAPLGQLLDGTYAPTAVKVTAVGLTLSVGQVVGLLTGTLGTLLTQTTGSVNTAITALRPLLITPVTNTLQPVLALVNTVLSLRANVQSPSPAQAGRPFSETALQLRLLNFSAGGGDVLTLNLANGEVGGAVDGNAKAVAPRVDGISPSSGPEAGGTVVTITGAGFTGATGATFGGTPGIIQSVTDTQITVKTPYHVAGAVPVIVTTAAGASLPGSFTYVPALALTSAVPNTGPLAGGTTVILTGSCLDTVTGVTFGGTAGTIVSRDSAQQLTVTTPAHIAGTVDVGVTSAASCGTTATLPGGFTYANPLPLTPAIATITPNHGPETGGTVVTIGGVNLGVTGTTGVTFDGIPATSVSVNLAGTVVTATAPPHTAATVGVAVTTAVGTSGTSPYVYDPVIAITTVTPASGPAAGGTPITIDGRAFTGATGVDIGGTPATNVTVVSDTRITATTPAGATGPANVVVHGTAAVGGDATAVGAYSYIAPQKPAVTSYTPQQGPSTGGTTVLFTGTGFTGATGVQFGGVPATGVQVISDTALRATTAARTPGQVSIVIQHPNGDTTIDGGYTYTPPPAPTEASIDPVVGPTAGGTATTITGTGFTGATGVTFGGTAGTAFTVVSPTQITVTAPAHAAGPVDVVVQHPSGDATLTGAFTFQPPAVPNVTTVAPASGTQLGGTVVTITGTDLGGTTGVTFGGTAGTGLVVTPTQVTVTTPAHAPGLVDLIVQAPGGDVTRGFTFIPDGAPVVVTHTPVTGPTAGGTDVTITGTDLDGVTAVQFGTTNGTIVSTTATQIVVTSPLHAAGSVDLVLRDPAGDVTIADGFLFRDPQAPTAAGLTPLTGPTAGGTNVTITGTGFSAATGVTFGGVAGTSFTVVSDTQITVASPAHAAGPVAVVVQHPDGASAPLAFTYTVATPVIGALTPNTGSTEGGEVVRVTGTALGDATAVSFGGSAGTSITRVDADTIDVTTPAHAAGAVGVTVTTPGGTSLTLAGGFTFLQPAPQPTIGSLTPVSGPTGGGTTVTITGTGFTGTTGSGAVTFGGTPAASYTVVSDTQISAVTPAHAAGAVDVVVTAPGGTATQANGYSFRPGPEIVGLTPASGPTAGGTSVTIIGSSLTDTGAVSFGGVAATSFVVDSDTQITAVAPAHAQGAVDVVVTTPFGGTTSTGGFTYLPPAAATGVSPASGPDTGQQTVTITGTGFTGATGVTIGGTAATNVTVVDAEHITATTPAHAAGTVDVVVQHPAGDSTLTGAYSFISTAPLTASGFTPTSGSATGGTTVTISGSGFTGSTGVTFGGTAGVGFSVSADGTSITVTTPAHAAGDVPVVVQHPNGDVTLADPFTFTAIPPSIQTIAPNTGDAAGGTAVTISGPGLGAATAVSFGGTDAGAVTRLSDDSISVVTPAHAAGAVDVVVTLPTTTLTSTDGFTYTGGTPVPPTASGLAPASGGTAGGTVITITGTGLTGTTGIAVDGVVQPATVVNDTTVTVTSPAHAAGPVGLEVQHPNGNVAVPGSFTYVAPPAAIDTITPNSGPAAGDTTVTISGSGLGDATGVTFGGLSGTQLVRVDADTITVHTPAHSAGAVDVVVTLPTATLTKTAGFTYTGAPTAPTASSIAPATGSTAGGTTTTITGTGFTGATGVTFDGTPGTSFSVTNDTTIVVTSPAGTAGDVPVVVQHPNGTATVPGGFTYTGTAPSITAITPNSGPAAGGTTVTITGPGIGQATGVTFGGTPGTNLDGDADSITVTAPAHSAGAVDVVVTLPTGPLTSTGGFTYTGAPVAPTATGLDPSSGATAGGTTVVVDGTGFTGATGVTFGGTAGTSFTVTNDTTITVTTPAGTAGNAPVIVQHPNGDATVPGGFTYTAPPASIQTIAPNSGPAAGGTSITITGPGIGAATGVTFGGAAGTALVSNGADSVTVTAPAHSAGAVDVVVTLPSTTLTSTGGYTYTGAPVPPTATSLTPTTGGTAGGTTVTITGTGFTGATGVTFDGVAGGSFTVVNDTTITVAAPAHATGSVPVLVQHPDGTATVPGGFTYVAAAPSIQSVSPNAGPADGGTVVTISGPSVGSATAVTIGGTPATGLTVVDANTITVVNPAHAPGAADVVVTLPTVTLTSVGGFTFAGVAPSVGTVSPSAGPAAGGTTVTLGGTGLTGTTGVEFGGTPGTNVTVVDDSTVTVVAPPHAPGNINIVVRNPKGDVTVTDGYGYVGPNDPIVTDVSHDQLPTGGVRIRIFGRNFANATGVTFDGVLGSGFTVIDDNTIEVIAPPHAPGRVQVRILTATGGSLPWEMVYVAADPGTPGDGSGPSSSAAGSGGLAATGTDGGRWVFGALAMLFAGAALLLRGARRRRFSAR</sequence>
<comment type="caution">
    <text evidence="5">The sequence shown here is derived from an EMBL/GenBank/DDBJ whole genome shotgun (WGS) entry which is preliminary data.</text>
</comment>
<feature type="domain" description="IPT/TIG" evidence="4">
    <location>
        <begin position="2405"/>
        <end position="2489"/>
    </location>
</feature>
<evidence type="ECO:0000256" key="2">
    <source>
        <dbReference type="SAM" id="MobiDB-lite"/>
    </source>
</evidence>
<feature type="domain" description="IPT/TIG" evidence="4">
    <location>
        <begin position="1035"/>
        <end position="1114"/>
    </location>
</feature>
<feature type="domain" description="IPT/TIG" evidence="4">
    <location>
        <begin position="1287"/>
        <end position="1370"/>
    </location>
</feature>
<dbReference type="SMART" id="SM00429">
    <property type="entry name" value="IPT"/>
    <property type="match status" value="24"/>
</dbReference>
<feature type="region of interest" description="Disordered" evidence="2">
    <location>
        <begin position="2660"/>
        <end position="2679"/>
    </location>
</feature>
<dbReference type="InterPro" id="IPR014756">
    <property type="entry name" value="Ig_E-set"/>
</dbReference>
<feature type="domain" description="IPT/TIG" evidence="4">
    <location>
        <begin position="1118"/>
        <end position="1199"/>
    </location>
</feature>
<proteinExistence type="predicted"/>
<feature type="domain" description="IPT/TIG" evidence="4">
    <location>
        <begin position="597"/>
        <end position="682"/>
    </location>
</feature>
<gene>
    <name evidence="5" type="ORF">FJ657_01135</name>
</gene>
<feature type="compositionally biased region" description="Low complexity" evidence="2">
    <location>
        <begin position="2660"/>
        <end position="2674"/>
    </location>
</feature>
<name>A0A506XWQ8_9MICO</name>
<dbReference type="PANTHER" id="PTHR46769:SF2">
    <property type="entry name" value="FIBROCYSTIN-L ISOFORM 2 PRECURSOR-RELATED"/>
    <property type="match status" value="1"/>
</dbReference>
<dbReference type="OrthoDB" id="5479351at2"/>
<feature type="domain" description="IPT/TIG" evidence="4">
    <location>
        <begin position="1375"/>
        <end position="1460"/>
    </location>
</feature>
<dbReference type="PANTHER" id="PTHR46769">
    <property type="entry name" value="POLYCYSTIC KIDNEY AND HEPATIC DISEASE 1 (AUTOSOMAL RECESSIVE)-LIKE 1"/>
    <property type="match status" value="1"/>
</dbReference>
<dbReference type="InterPro" id="IPR047900">
    <property type="entry name" value="Choice_anch_G"/>
</dbReference>
<dbReference type="SUPFAM" id="SSF81296">
    <property type="entry name" value="E set domains"/>
    <property type="match status" value="25"/>
</dbReference>
<feature type="domain" description="IPT/TIG" evidence="4">
    <location>
        <begin position="2320"/>
        <end position="2402"/>
    </location>
</feature>
<feature type="domain" description="IPT/TIG" evidence="4">
    <location>
        <begin position="688"/>
        <end position="772"/>
    </location>
</feature>
<feature type="domain" description="IPT/TIG" evidence="4">
    <location>
        <begin position="1806"/>
        <end position="1887"/>
    </location>
</feature>
<evidence type="ECO:0000256" key="3">
    <source>
        <dbReference type="SAM" id="Phobius"/>
    </source>
</evidence>
<keyword evidence="3" id="KW-0812">Transmembrane</keyword>
<feature type="domain" description="IPT/TIG" evidence="4">
    <location>
        <begin position="1890"/>
        <end position="1972"/>
    </location>
</feature>
<feature type="transmembrane region" description="Helical" evidence="3">
    <location>
        <begin position="2689"/>
        <end position="2708"/>
    </location>
</feature>
<evidence type="ECO:0000313" key="5">
    <source>
        <dbReference type="EMBL" id="TPW77334.1"/>
    </source>
</evidence>
<protein>
    <submittedName>
        <fullName evidence="5">Choice-of-anchor G family protein</fullName>
    </submittedName>
</protein>
<reference evidence="5 6" key="1">
    <citation type="submission" date="2019-06" db="EMBL/GenBank/DDBJ databases">
        <authorList>
            <person name="Li F."/>
        </authorList>
    </citation>
    <scope>NUCLEOTIDE SEQUENCE [LARGE SCALE GENOMIC DNA]</scope>
    <source>
        <strain evidence="5 6">10F1D-1</strain>
    </source>
</reference>
<feature type="domain" description="IPT/TIG" evidence="4">
    <location>
        <begin position="1462"/>
        <end position="1544"/>
    </location>
</feature>
<feature type="domain" description="IPT/TIG" evidence="4">
    <location>
        <begin position="515"/>
        <end position="595"/>
    </location>
</feature>
<feature type="domain" description="IPT/TIG" evidence="4">
    <location>
        <begin position="777"/>
        <end position="859"/>
    </location>
</feature>
<keyword evidence="3" id="KW-1133">Transmembrane helix</keyword>
<feature type="domain" description="IPT/TIG" evidence="4">
    <location>
        <begin position="2490"/>
        <end position="2572"/>
    </location>
</feature>
<dbReference type="EMBL" id="VHQG01000001">
    <property type="protein sequence ID" value="TPW77334.1"/>
    <property type="molecule type" value="Genomic_DNA"/>
</dbReference>
<dbReference type="Proteomes" id="UP000316252">
    <property type="component" value="Unassembled WGS sequence"/>
</dbReference>
<accession>A0A506XWQ8</accession>
<dbReference type="InterPro" id="IPR002909">
    <property type="entry name" value="IPT_dom"/>
</dbReference>